<evidence type="ECO:0000259" key="2">
    <source>
        <dbReference type="Pfam" id="PF02371"/>
    </source>
</evidence>
<accession>A0A059F6K7</accession>
<dbReference type="PANTHER" id="PTHR33055:SF13">
    <property type="entry name" value="TRANSPOSASE"/>
    <property type="match status" value="1"/>
</dbReference>
<gene>
    <name evidence="3" type="ORF">HHI_17613</name>
</gene>
<dbReference type="PANTHER" id="PTHR33055">
    <property type="entry name" value="TRANSPOSASE FOR INSERTION SEQUENCE ELEMENT IS1111A"/>
    <property type="match status" value="1"/>
</dbReference>
<dbReference type="Proteomes" id="UP000025061">
    <property type="component" value="Unassembled WGS sequence"/>
</dbReference>
<evidence type="ECO:0000313" key="4">
    <source>
        <dbReference type="Proteomes" id="UP000025061"/>
    </source>
</evidence>
<feature type="domain" description="Transposase IS116/IS110/IS902 C-terminal" evidence="2">
    <location>
        <begin position="187"/>
        <end position="268"/>
    </location>
</feature>
<dbReference type="EMBL" id="ARYI01000030">
    <property type="protein sequence ID" value="KCZ83804.1"/>
    <property type="molecule type" value="Genomic_DNA"/>
</dbReference>
<dbReference type="GO" id="GO:0003677">
    <property type="term" value="F:DNA binding"/>
    <property type="evidence" value="ECO:0007669"/>
    <property type="project" value="InterPro"/>
</dbReference>
<dbReference type="InterPro" id="IPR047650">
    <property type="entry name" value="Transpos_IS110"/>
</dbReference>
<keyword evidence="4" id="KW-1185">Reference proteome</keyword>
<dbReference type="GO" id="GO:0006313">
    <property type="term" value="P:DNA transposition"/>
    <property type="evidence" value="ECO:0007669"/>
    <property type="project" value="InterPro"/>
</dbReference>
<feature type="domain" description="Transposase IS110-like N-terminal" evidence="1">
    <location>
        <begin position="6"/>
        <end position="145"/>
    </location>
</feature>
<sequence>MPQNVIGVDIAKDWIDTHCLDSGRSGRLEMTPRALKAFARRCGGALVVFEASGGYERPLAEALGAAGVAHARINPRQAREFARATGRLAKTDRVDAQVLARMGRALELSPTPPPDPARTRLAALMARRDDLTGEAAREACRLRQARDAFVRADITSLIGILKRRIARLEAEITALIKAHAPLAEAEARLRSAPGIGPITAASLIARLPELGHVSRGAIANLAGLAPHACNSGQMRGQRRIWGGRKDVRTSLYQAAFIASRYDPALKALRQRLQDAGKPFKVAIIAVARVLLTQLNAILREQRNYRPGI</sequence>
<evidence type="ECO:0000313" key="3">
    <source>
        <dbReference type="EMBL" id="KCZ83804.1"/>
    </source>
</evidence>
<dbReference type="InterPro" id="IPR002525">
    <property type="entry name" value="Transp_IS110-like_N"/>
</dbReference>
<comment type="caution">
    <text evidence="3">The sequence shown here is derived from an EMBL/GenBank/DDBJ whole genome shotgun (WGS) entry which is preliminary data.</text>
</comment>
<dbReference type="Pfam" id="PF02371">
    <property type="entry name" value="Transposase_20"/>
    <property type="match status" value="1"/>
</dbReference>
<evidence type="ECO:0000259" key="1">
    <source>
        <dbReference type="Pfam" id="PF01548"/>
    </source>
</evidence>
<dbReference type="OrthoDB" id="8261795at2"/>
<dbReference type="InterPro" id="IPR003346">
    <property type="entry name" value="Transposase_20"/>
</dbReference>
<dbReference type="NCBIfam" id="NF033542">
    <property type="entry name" value="transpos_IS110"/>
    <property type="match status" value="1"/>
</dbReference>
<organism evidence="3 4">
    <name type="scientific">Hyphomonas hirschiana VP5</name>
    <dbReference type="NCBI Taxonomy" id="1280951"/>
    <lineage>
        <taxon>Bacteria</taxon>
        <taxon>Pseudomonadati</taxon>
        <taxon>Pseudomonadota</taxon>
        <taxon>Alphaproteobacteria</taxon>
        <taxon>Hyphomonadales</taxon>
        <taxon>Hyphomonadaceae</taxon>
        <taxon>Hyphomonas</taxon>
    </lineage>
</organism>
<dbReference type="GO" id="GO:0004803">
    <property type="term" value="F:transposase activity"/>
    <property type="evidence" value="ECO:0007669"/>
    <property type="project" value="InterPro"/>
</dbReference>
<protein>
    <submittedName>
        <fullName evidence="3">ISHne4, transposase</fullName>
    </submittedName>
</protein>
<reference evidence="3 4" key="1">
    <citation type="submission" date="2013-04" db="EMBL/GenBank/DDBJ databases">
        <title>Hyphomonas hirschiana VP5 Genome Sequencing.</title>
        <authorList>
            <person name="Lai Q."/>
            <person name="Shao Z."/>
        </authorList>
    </citation>
    <scope>NUCLEOTIDE SEQUENCE [LARGE SCALE GENOMIC DNA]</scope>
    <source>
        <strain evidence="3 4">VP5</strain>
    </source>
</reference>
<dbReference type="RefSeq" id="WP_011646949.1">
    <property type="nucleotide sequence ID" value="NZ_ARYI01000030.1"/>
</dbReference>
<dbReference type="AlphaFoldDB" id="A0A059F6K7"/>
<proteinExistence type="predicted"/>
<dbReference type="Pfam" id="PF01548">
    <property type="entry name" value="DEDD_Tnp_IS110"/>
    <property type="match status" value="1"/>
</dbReference>
<name>A0A059F6K7_9PROT</name>